<dbReference type="KEGG" id="our:CEQ07_09445"/>
<dbReference type="InterPro" id="IPR029401">
    <property type="entry name" value="Nudix_N"/>
</dbReference>
<evidence type="ECO:0000256" key="2">
    <source>
        <dbReference type="ARBA" id="ARBA00022801"/>
    </source>
</evidence>
<dbReference type="RefSeq" id="WP_018026478.1">
    <property type="nucleotide sequence ID" value="NZ_CP027417.1"/>
</dbReference>
<dbReference type="InterPro" id="IPR000086">
    <property type="entry name" value="NUDIX_hydrolase_dom"/>
</dbReference>
<dbReference type="Pfam" id="PF14803">
    <property type="entry name" value="Zn_ribbon_Nudix"/>
    <property type="match status" value="1"/>
</dbReference>
<evidence type="ECO:0000313" key="3">
    <source>
        <dbReference type="EMBL" id="SPY07274.1"/>
    </source>
</evidence>
<accession>A0A2X1WF03</accession>
<dbReference type="EMBL" id="UATH01000001">
    <property type="protein sequence ID" value="SPY07274.1"/>
    <property type="molecule type" value="Genomic_DNA"/>
</dbReference>
<dbReference type="GO" id="GO:0016787">
    <property type="term" value="F:hydrolase activity"/>
    <property type="evidence" value="ECO:0007669"/>
    <property type="project" value="UniProtKB-KW"/>
</dbReference>
<dbReference type="EC" id="3.6.1.22" evidence="3"/>
<protein>
    <submittedName>
        <fullName evidence="3">NADH pyrophosphatase</fullName>
        <ecNumber evidence="3">3.6.1.22</ecNumber>
    </submittedName>
</protein>
<dbReference type="InterPro" id="IPR020084">
    <property type="entry name" value="NUDIX_hydrolase_CS"/>
</dbReference>
<organism evidence="3 4">
    <name type="scientific">Oligella urethralis</name>
    <dbReference type="NCBI Taxonomy" id="90245"/>
    <lineage>
        <taxon>Bacteria</taxon>
        <taxon>Pseudomonadati</taxon>
        <taxon>Pseudomonadota</taxon>
        <taxon>Betaproteobacteria</taxon>
        <taxon>Burkholderiales</taxon>
        <taxon>Alcaligenaceae</taxon>
        <taxon>Oligella</taxon>
    </lineage>
</organism>
<dbReference type="PROSITE" id="PS00893">
    <property type="entry name" value="NUDIX_BOX"/>
    <property type="match status" value="1"/>
</dbReference>
<evidence type="ECO:0000256" key="1">
    <source>
        <dbReference type="ARBA" id="ARBA00001946"/>
    </source>
</evidence>
<dbReference type="Gene3D" id="2.20.70.10">
    <property type="match status" value="1"/>
</dbReference>
<dbReference type="SUPFAM" id="SSF55811">
    <property type="entry name" value="Nudix"/>
    <property type="match status" value="1"/>
</dbReference>
<dbReference type="InterPro" id="IPR015797">
    <property type="entry name" value="NUDIX_hydrolase-like_dom_sf"/>
</dbReference>
<dbReference type="Gene3D" id="3.90.79.10">
    <property type="entry name" value="Nucleoside Triphosphate Pyrophosphohydrolase"/>
    <property type="match status" value="1"/>
</dbReference>
<dbReference type="PROSITE" id="PS51462">
    <property type="entry name" value="NUDIX"/>
    <property type="match status" value="1"/>
</dbReference>
<proteinExistence type="predicted"/>
<sequence length="192" mass="21561">MTQHKHDASFFFPNPVSQRFCNQCGAELSRIIPPGDNELRDACLACGAVHYRNPLIVVGALPIYNNKVLLCKRAIEPRYGTWTFPAGFMELSETTAHGAKRETLEEAGAQVEIGDLFTIIDVPSANQLHLYYLAQAHNDQLDPGIESLEAAYFDIQDIPWDELAFRSIRTTLEHYVQALESGDFGPFNYVIE</sequence>
<dbReference type="GeneID" id="93427402"/>
<dbReference type="CDD" id="cd04511">
    <property type="entry name" value="NUDIX_Hydrolase"/>
    <property type="match status" value="1"/>
</dbReference>
<keyword evidence="2 3" id="KW-0378">Hydrolase</keyword>
<comment type="cofactor">
    <cofactor evidence="1">
        <name>Mg(2+)</name>
        <dbReference type="ChEBI" id="CHEBI:18420"/>
    </cofactor>
</comment>
<dbReference type="AlphaFoldDB" id="A0A2X1WF03"/>
<dbReference type="Proteomes" id="UP000250242">
    <property type="component" value="Unassembled WGS sequence"/>
</dbReference>
<dbReference type="PANTHER" id="PTHR43222">
    <property type="entry name" value="NUDIX HYDROLASE 23"/>
    <property type="match status" value="1"/>
</dbReference>
<dbReference type="Pfam" id="PF00293">
    <property type="entry name" value="NUDIX"/>
    <property type="match status" value="1"/>
</dbReference>
<name>A0A2X1WF03_9BURK</name>
<dbReference type="PANTHER" id="PTHR43222:SF2">
    <property type="entry name" value="NUDIX HYDROLASE 23, CHLOROPLASTIC"/>
    <property type="match status" value="1"/>
</dbReference>
<reference evidence="3 4" key="1">
    <citation type="submission" date="2018-06" db="EMBL/GenBank/DDBJ databases">
        <authorList>
            <consortium name="Pathogen Informatics"/>
            <person name="Doyle S."/>
        </authorList>
    </citation>
    <scope>NUCLEOTIDE SEQUENCE [LARGE SCALE GENOMIC DNA]</scope>
    <source>
        <strain evidence="3 4">NCTC11009</strain>
    </source>
</reference>
<gene>
    <name evidence="3" type="primary">nudC</name>
    <name evidence="3" type="ORF">NCTC11009_00470</name>
</gene>
<evidence type="ECO:0000313" key="4">
    <source>
        <dbReference type="Proteomes" id="UP000250242"/>
    </source>
</evidence>